<reference evidence="9" key="2">
    <citation type="submission" date="2004-02" db="EMBL/GenBank/DDBJ databases">
        <authorList>
            <consortium name="Genoscope"/>
            <consortium name="Whitehead Institute Centre for Genome Research"/>
        </authorList>
    </citation>
    <scope>NUCLEOTIDE SEQUENCE</scope>
</reference>
<feature type="compositionally biased region" description="Basic and acidic residues" evidence="7">
    <location>
        <begin position="361"/>
        <end position="381"/>
    </location>
</feature>
<dbReference type="EMBL" id="CAAE01014528">
    <property type="protein sequence ID" value="CAF96851.1"/>
    <property type="molecule type" value="Genomic_DNA"/>
</dbReference>
<feature type="compositionally biased region" description="Low complexity" evidence="7">
    <location>
        <begin position="40"/>
        <end position="60"/>
    </location>
</feature>
<evidence type="ECO:0000256" key="1">
    <source>
        <dbReference type="ARBA" id="ARBA00009933"/>
    </source>
</evidence>
<dbReference type="OrthoDB" id="10035882at2759"/>
<dbReference type="SUPFAM" id="SSF69125">
    <property type="entry name" value="Nuclear receptor coactivator interlocking domain"/>
    <property type="match status" value="1"/>
</dbReference>
<feature type="compositionally biased region" description="Low complexity" evidence="7">
    <location>
        <begin position="185"/>
        <end position="223"/>
    </location>
</feature>
<evidence type="ECO:0000313" key="9">
    <source>
        <dbReference type="EMBL" id="CAF96851.1"/>
    </source>
</evidence>
<feature type="region of interest" description="Disordered" evidence="7">
    <location>
        <begin position="354"/>
        <end position="381"/>
    </location>
</feature>
<feature type="compositionally biased region" description="Basic and acidic residues" evidence="7">
    <location>
        <begin position="271"/>
        <end position="285"/>
    </location>
</feature>
<reference evidence="9" key="1">
    <citation type="journal article" date="2004" name="Nature">
        <title>Genome duplication in the teleost fish Tetraodon nigroviridis reveals the early vertebrate proto-karyotype.</title>
        <authorList>
            <person name="Jaillon O."/>
            <person name="Aury J.-M."/>
            <person name="Brunet F."/>
            <person name="Petit J.-L."/>
            <person name="Stange-Thomann N."/>
            <person name="Mauceli E."/>
            <person name="Bouneau L."/>
            <person name="Fischer C."/>
            <person name="Ozouf-Costaz C."/>
            <person name="Bernot A."/>
            <person name="Nicaud S."/>
            <person name="Jaffe D."/>
            <person name="Fisher S."/>
            <person name="Lutfalla G."/>
            <person name="Dossat C."/>
            <person name="Segurens B."/>
            <person name="Dasilva C."/>
            <person name="Salanoubat M."/>
            <person name="Levy M."/>
            <person name="Boudet N."/>
            <person name="Castellano S."/>
            <person name="Anthouard V."/>
            <person name="Jubin C."/>
            <person name="Castelli V."/>
            <person name="Katinka M."/>
            <person name="Vacherie B."/>
            <person name="Biemont C."/>
            <person name="Skalli Z."/>
            <person name="Cattolico L."/>
            <person name="Poulain J."/>
            <person name="De Berardinis V."/>
            <person name="Cruaud C."/>
            <person name="Duprat S."/>
            <person name="Brottier P."/>
            <person name="Coutanceau J.-P."/>
            <person name="Gouzy J."/>
            <person name="Parra G."/>
            <person name="Lardier G."/>
            <person name="Chapple C."/>
            <person name="McKernan K.J."/>
            <person name="McEwan P."/>
            <person name="Bosak S."/>
            <person name="Kellis M."/>
            <person name="Volff J.-N."/>
            <person name="Guigo R."/>
            <person name="Zody M.C."/>
            <person name="Mesirov J."/>
            <person name="Lindblad-Toh K."/>
            <person name="Birren B."/>
            <person name="Nusbaum C."/>
            <person name="Kahn D."/>
            <person name="Robinson-Rechavi M."/>
            <person name="Laudet V."/>
            <person name="Schachter V."/>
            <person name="Quetier F."/>
            <person name="Saurin W."/>
            <person name="Scarpelli C."/>
            <person name="Wincker P."/>
            <person name="Lander E.S."/>
            <person name="Weissenbach J."/>
            <person name="Roest Crollius H."/>
        </authorList>
    </citation>
    <scope>NUCLEOTIDE SEQUENCE [LARGE SCALE GENOMIC DNA]</scope>
</reference>
<dbReference type="Pfam" id="PF08815">
    <property type="entry name" value="Nuc_rec_co-act"/>
    <property type="match status" value="1"/>
</dbReference>
<dbReference type="InterPro" id="IPR009110">
    <property type="entry name" value="Nuc_rcpt_coact"/>
</dbReference>
<feature type="region of interest" description="Disordered" evidence="7">
    <location>
        <begin position="961"/>
        <end position="1029"/>
    </location>
</feature>
<proteinExistence type="inferred from homology"/>
<feature type="domain" description="DUF1518" evidence="8">
    <location>
        <begin position="832"/>
        <end position="890"/>
    </location>
</feature>
<evidence type="ECO:0000256" key="7">
    <source>
        <dbReference type="SAM" id="MobiDB-lite"/>
    </source>
</evidence>
<protein>
    <submittedName>
        <fullName evidence="9">Chromosome 11 SCAF14528, whole genome shotgun sequence</fullName>
    </submittedName>
</protein>
<evidence type="ECO:0000259" key="8">
    <source>
        <dbReference type="SMART" id="SM01151"/>
    </source>
</evidence>
<feature type="compositionally biased region" description="Low complexity" evidence="7">
    <location>
        <begin position="80"/>
        <end position="90"/>
    </location>
</feature>
<dbReference type="GO" id="GO:0005634">
    <property type="term" value="C:nucleus"/>
    <property type="evidence" value="ECO:0007669"/>
    <property type="project" value="InterPro"/>
</dbReference>
<evidence type="ECO:0000256" key="3">
    <source>
        <dbReference type="ARBA" id="ARBA00023015"/>
    </source>
</evidence>
<keyword evidence="5" id="KW-0804">Transcription</keyword>
<feature type="region of interest" description="Disordered" evidence="7">
    <location>
        <begin position="80"/>
        <end position="241"/>
    </location>
</feature>
<evidence type="ECO:0000256" key="2">
    <source>
        <dbReference type="ARBA" id="ARBA00022737"/>
    </source>
</evidence>
<dbReference type="InterPro" id="IPR010011">
    <property type="entry name" value="NCO_DUF1518"/>
</dbReference>
<dbReference type="InterPro" id="IPR037077">
    <property type="entry name" value="Nuc_rcpt_coact_Ncoa_int_sf"/>
</dbReference>
<dbReference type="InterPro" id="IPR014935">
    <property type="entry name" value="SRC/p160_LXXLL"/>
</dbReference>
<feature type="compositionally biased region" description="Basic and acidic residues" evidence="7">
    <location>
        <begin position="992"/>
        <end position="1029"/>
    </location>
</feature>
<dbReference type="PANTHER" id="PTHR10684:SF3">
    <property type="entry name" value="NUCLEAR RECEPTOR COACTIVATOR 3"/>
    <property type="match status" value="1"/>
</dbReference>
<organism evidence="9">
    <name type="scientific">Tetraodon nigroviridis</name>
    <name type="common">Spotted green pufferfish</name>
    <name type="synonym">Chelonodon nigroviridis</name>
    <dbReference type="NCBI Taxonomy" id="99883"/>
    <lineage>
        <taxon>Eukaryota</taxon>
        <taxon>Metazoa</taxon>
        <taxon>Chordata</taxon>
        <taxon>Craniata</taxon>
        <taxon>Vertebrata</taxon>
        <taxon>Euteleostomi</taxon>
        <taxon>Actinopterygii</taxon>
        <taxon>Neopterygii</taxon>
        <taxon>Teleostei</taxon>
        <taxon>Neoteleostei</taxon>
        <taxon>Acanthomorphata</taxon>
        <taxon>Eupercaria</taxon>
        <taxon>Tetraodontiformes</taxon>
        <taxon>Tetradontoidea</taxon>
        <taxon>Tetraodontidae</taxon>
        <taxon>Tetraodon</taxon>
    </lineage>
</organism>
<keyword evidence="2" id="KW-0677">Repeat</keyword>
<dbReference type="Gene3D" id="6.10.140.410">
    <property type="match status" value="1"/>
</dbReference>
<comment type="similarity">
    <text evidence="1">Belongs to the SRC/p160 nuclear receptor coactivator family.</text>
</comment>
<sequence length="1029" mass="108492">MAVNNPNQQMSVGGAMGMNRGYNMADQGNVSQRAMPSYTGGNRMNPMNPMQQMNPMGQINSMNQMNSTHQMNSMAQMNSMHSSMNPMSQMGHHNSKSPGSSLGGGAEHPTQQHLHTPTGEVPPEKPDSQASREVGVSGGESSRRVPDSKSHKKLLQLLTSPTDELVPPNHPPTSGPSSTPEAKDGPPTVTSPSPSTGVSSSTGGNHSTVSSSGGAGQSSSQSLQEKHKILHKLLQNGNTPDEVARITAEATGKCALDSAAQEPAAVGTRGTELKQEQLSPKKEKPNALLHYLLNKDDSKEGSDIKPKLDELEARGVQAAGVTSSDPHCINGKVKMEPPDEAETLETILGVSRSNSAFYPEPDSRTGKEVGHKPDSLHEAERVPVPPGQRAAYQRALSLDSKPMGGEGPAAAGGLAGRRNVACPTLVKQENVEAPIRFGSVPNGFPGGGGGMGRGMAVPQQRPPVSGPGDWGMTRPASTPVVRPGHPGMGRANPMAGPMISRSNSLPGNTRSMLQQKLMDMGMSSGTHRCLKPLESVNLSGDVIFSTTILPVSTSAANETSMSRFGGPGPPPQSPSWQSSPLGVDGPQRNTSRDQFGNPLDELLGPLTSSEGQSDERALLDQLDSLLNTADVGALQEIDRALGIPEIVGQVQPDLCFLLGQGPEARLQGLDQGHAQCPSAETFPGQDTPLSMDQKPMYNQGYPGPPGPPAVNMQPGYGGSGMQGQPPGGFSPMMNQMGQTGSFAGMAGMSSPNANMMRPRMMTATKPLRLQLQQRLQGQQPGFLNPQMVAQRNREMMTISQMRRQRMMMLMQQQGQGAAGGFNPPPNVTAPGGMDGPVGAPAMNQTGQQGFNYGANYGMSQQGEPPFMAPGSSPPGNMMQGRMGGPQNSMMSGMQATPQGGSVYPSGDMKGWPQGNMPRSRSVAPGSLRAGPKPCVVLSYRFSMVKYGCVCGLQLVLPGTVPSAGQPKPVWKHDDEQLHRRPWSRSRTNGPDARTETGPDGHEPYGNGKDADGSRPGERRGLTRQDETSG</sequence>
<evidence type="ECO:0000256" key="6">
    <source>
        <dbReference type="ARBA" id="ARBA00023242"/>
    </source>
</evidence>
<evidence type="ECO:0000256" key="5">
    <source>
        <dbReference type="ARBA" id="ARBA00023163"/>
    </source>
</evidence>
<gene>
    <name evidence="9" type="ORF">GSTENG00014033001</name>
</gene>
<dbReference type="KEGG" id="tng:GSTEN00014033G001"/>
<feature type="region of interest" description="Disordered" evidence="7">
    <location>
        <begin position="315"/>
        <end position="335"/>
    </location>
</feature>
<name>Q4SR81_TETNG</name>
<dbReference type="InterPro" id="IPR032565">
    <property type="entry name" value="NCOA2/3_DUF4927"/>
</dbReference>
<dbReference type="PANTHER" id="PTHR10684">
    <property type="entry name" value="NUCLEAR RECEPTOR COACTIVATOR"/>
    <property type="match status" value="1"/>
</dbReference>
<keyword evidence="4" id="KW-0010">Activator</keyword>
<dbReference type="GO" id="GO:0016922">
    <property type="term" value="F:nuclear receptor binding"/>
    <property type="evidence" value="ECO:0007669"/>
    <property type="project" value="InterPro"/>
</dbReference>
<dbReference type="Pfam" id="PF16279">
    <property type="entry name" value="DUF4927"/>
    <property type="match status" value="1"/>
</dbReference>
<dbReference type="InterPro" id="IPR014920">
    <property type="entry name" value="Nuc_rcpt_coact_Ncoa-typ"/>
</dbReference>
<feature type="region of interest" description="Disordered" evidence="7">
    <location>
        <begin position="257"/>
        <end position="286"/>
    </location>
</feature>
<accession>Q4SR81</accession>
<evidence type="ECO:0000256" key="4">
    <source>
        <dbReference type="ARBA" id="ARBA00023159"/>
    </source>
</evidence>
<dbReference type="GO" id="GO:0003713">
    <property type="term" value="F:transcription coactivator activity"/>
    <property type="evidence" value="ECO:0007669"/>
    <property type="project" value="InterPro"/>
</dbReference>
<keyword evidence="6" id="KW-0539">Nucleus</keyword>
<keyword evidence="3" id="KW-0805">Transcription regulation</keyword>
<dbReference type="InterPro" id="IPR017426">
    <property type="entry name" value="Nuclear_rcpt_coactivator"/>
</dbReference>
<dbReference type="SMART" id="SM01151">
    <property type="entry name" value="DUF1518"/>
    <property type="match status" value="1"/>
</dbReference>
<dbReference type="GO" id="GO:0045944">
    <property type="term" value="P:positive regulation of transcription by RNA polymerase II"/>
    <property type="evidence" value="ECO:0007669"/>
    <property type="project" value="TreeGrafter"/>
</dbReference>
<feature type="region of interest" description="Disordered" evidence="7">
    <location>
        <begin position="32"/>
        <end position="63"/>
    </location>
</feature>
<dbReference type="Pfam" id="PF08832">
    <property type="entry name" value="SRC-1"/>
    <property type="match status" value="1"/>
</dbReference>
<dbReference type="GO" id="GO:0032870">
    <property type="term" value="P:cellular response to hormone stimulus"/>
    <property type="evidence" value="ECO:0007669"/>
    <property type="project" value="TreeGrafter"/>
</dbReference>
<dbReference type="AlphaFoldDB" id="Q4SR81"/>
<feature type="region of interest" description="Disordered" evidence="7">
    <location>
        <begin position="558"/>
        <end position="613"/>
    </location>
</feature>